<dbReference type="PANTHER" id="PTHR47894:SF1">
    <property type="entry name" value="HTH-TYPE TRANSCRIPTIONAL REGULATOR VQSM"/>
    <property type="match status" value="1"/>
</dbReference>
<dbReference type="SUPFAM" id="SSF46689">
    <property type="entry name" value="Homeodomain-like"/>
    <property type="match status" value="1"/>
</dbReference>
<evidence type="ECO:0000313" key="5">
    <source>
        <dbReference type="Proteomes" id="UP000675920"/>
    </source>
</evidence>
<dbReference type="AlphaFoldDB" id="A0A8B6X0M2"/>
<keyword evidence="5" id="KW-1185">Reference proteome</keyword>
<reference evidence="6" key="4">
    <citation type="journal article" date="2003" name="Bioessays">
        <title>AraC protein: a love-hate relationship.</title>
        <authorList>
            <person name="Schleif R."/>
        </authorList>
    </citation>
    <scope>NUCLEOTIDE SEQUENCE</scope>
</reference>
<organism evidence="5 6">
    <name type="scientific">Derxia gummosa DSM 723</name>
    <dbReference type="NCBI Taxonomy" id="1121388"/>
    <lineage>
        <taxon>Bacteria</taxon>
        <taxon>Pseudomonadati</taxon>
        <taxon>Pseudomonadota</taxon>
        <taxon>Betaproteobacteria</taxon>
        <taxon>Burkholderiales</taxon>
        <taxon>Alcaligenaceae</taxon>
        <taxon>Derxia</taxon>
    </lineage>
</organism>
<evidence type="ECO:0000256" key="3">
    <source>
        <dbReference type="ARBA" id="ARBA00023163"/>
    </source>
</evidence>
<dbReference type="PROSITE" id="PS01124">
    <property type="entry name" value="HTH_ARAC_FAMILY_2"/>
    <property type="match status" value="1"/>
</dbReference>
<dbReference type="GO" id="GO:0003700">
    <property type="term" value="F:DNA-binding transcription factor activity"/>
    <property type="evidence" value="ECO:0007669"/>
    <property type="project" value="InterPro"/>
</dbReference>
<keyword evidence="2" id="KW-0238">DNA-binding</keyword>
<protein>
    <submittedName>
        <fullName evidence="6">AraC family transcriptional regulator</fullName>
    </submittedName>
</protein>
<dbReference type="Pfam" id="PF12625">
    <property type="entry name" value="Arabinose_bd"/>
    <property type="match status" value="1"/>
</dbReference>
<evidence type="ECO:0000259" key="4">
    <source>
        <dbReference type="PROSITE" id="PS01124"/>
    </source>
</evidence>
<evidence type="ECO:0000256" key="2">
    <source>
        <dbReference type="ARBA" id="ARBA00023125"/>
    </source>
</evidence>
<dbReference type="Gene3D" id="1.10.10.60">
    <property type="entry name" value="Homeodomain-like"/>
    <property type="match status" value="1"/>
</dbReference>
<reference evidence="6" key="6">
    <citation type="journal article" date="2021" name="FEMS Microbiol. Rev.">
        <title>An update of the unceasingly growing and diverse AraC/XylS family of transcriptional activators.</title>
        <authorList>
            <person name="Cortes-Avalos D."/>
            <person name="Martinez-Perez N."/>
            <person name="Ortiz-Moncada M.A."/>
            <person name="Juarez-Gonzalez A."/>
            <person name="Banos-Vargas A.A."/>
            <person name="Estrada-de Los Santos P."/>
            <person name="Perez-Rueda E."/>
            <person name="Ibarra J.A."/>
        </authorList>
    </citation>
    <scope>NUCLEOTIDE SEQUENCE</scope>
</reference>
<name>A0A8B6X0M2_9BURK</name>
<proteinExistence type="predicted"/>
<dbReference type="PANTHER" id="PTHR47894">
    <property type="entry name" value="HTH-TYPE TRANSCRIPTIONAL REGULATOR GADX"/>
    <property type="match status" value="1"/>
</dbReference>
<evidence type="ECO:0000256" key="1">
    <source>
        <dbReference type="ARBA" id="ARBA00023015"/>
    </source>
</evidence>
<dbReference type="Pfam" id="PF12833">
    <property type="entry name" value="HTH_18"/>
    <property type="match status" value="1"/>
</dbReference>
<evidence type="ECO:0000313" key="6">
    <source>
        <dbReference type="RefSeq" id="WP_028309906.1"/>
    </source>
</evidence>
<dbReference type="Proteomes" id="UP000675920">
    <property type="component" value="Unplaced"/>
</dbReference>
<dbReference type="RefSeq" id="WP_028309906.1">
    <property type="nucleotide sequence ID" value="NZ_AXWS01000002.1"/>
</dbReference>
<dbReference type="InterPro" id="IPR018060">
    <property type="entry name" value="HTH_AraC"/>
</dbReference>
<reference evidence="6" key="3">
    <citation type="journal article" date="2001" name="Curr. Opin. Microbiol.">
        <title>The AraC transcriptional activators.</title>
        <authorList>
            <person name="Martin R.G."/>
            <person name="Rosner J.L."/>
        </authorList>
    </citation>
    <scope>NUCLEOTIDE SEQUENCE</scope>
</reference>
<dbReference type="InterPro" id="IPR032687">
    <property type="entry name" value="AraC-type_N"/>
</dbReference>
<reference evidence="6" key="2">
    <citation type="journal article" date="1999" name="J. Mol. Evol.">
        <title>Molecular evolution of helix-turn-helix proteins.</title>
        <authorList>
            <person name="Rosinski J.A."/>
            <person name="Atchley W.R."/>
        </authorList>
    </citation>
    <scope>NUCLEOTIDE SEQUENCE</scope>
</reference>
<reference evidence="6" key="5">
    <citation type="journal article" date="2005" name="FEMS Microbiol. Rev.">
        <title>The many faces of the helix-turn-helix domain: transcription regulation and beyond.</title>
        <authorList>
            <person name="Aravind L."/>
            <person name="Anantharaman V."/>
            <person name="Balaji S."/>
            <person name="Babu M.M."/>
            <person name="Iyer L.M."/>
        </authorList>
    </citation>
    <scope>NUCLEOTIDE SEQUENCE</scope>
</reference>
<reference evidence="6" key="1">
    <citation type="journal article" date="1997" name="Microbiol. Mol. Biol. Rev.">
        <title>Arac/XylS family of transcriptional regulators.</title>
        <authorList>
            <person name="Gallegos M.T."/>
            <person name="Schleif R."/>
            <person name="Bairoch A."/>
            <person name="Hofmann K."/>
            <person name="Ramos J.L."/>
        </authorList>
    </citation>
    <scope>NUCLEOTIDE SEQUENCE</scope>
</reference>
<keyword evidence="3" id="KW-0804">Transcription</keyword>
<reference evidence="6" key="7">
    <citation type="submission" date="2025-08" db="UniProtKB">
        <authorList>
            <consortium name="RefSeq"/>
        </authorList>
    </citation>
    <scope>IDENTIFICATION</scope>
</reference>
<dbReference type="GO" id="GO:0005829">
    <property type="term" value="C:cytosol"/>
    <property type="evidence" value="ECO:0007669"/>
    <property type="project" value="TreeGrafter"/>
</dbReference>
<dbReference type="InterPro" id="IPR009057">
    <property type="entry name" value="Homeodomain-like_sf"/>
</dbReference>
<dbReference type="GO" id="GO:0000976">
    <property type="term" value="F:transcription cis-regulatory region binding"/>
    <property type="evidence" value="ECO:0007669"/>
    <property type="project" value="TreeGrafter"/>
</dbReference>
<accession>A0A8B6X0M2</accession>
<feature type="domain" description="HTH araC/xylS-type" evidence="4">
    <location>
        <begin position="255"/>
        <end position="351"/>
    </location>
</feature>
<keyword evidence="1" id="KW-0805">Transcription regulation</keyword>
<sequence length="351" mass="38828">MPASLAHVTDDLLDRVPADKAYSAQRIAAVVEAGAELGIDAALLLDGSGIAPAELRDPALLTSLRQLMRVHRNALALTRDPALPFRVARRLRLSQFGMYGYALLCCSSVDEIVDFTTRYHALTAPVTEMTWAVERDAVVCRLAPNAAVPVPAELYRFGLAVVLGIIVGMSRDLFGERGQPVDARIAHDGDARLRELYEWHLECPVQFGADRTELRFDPALRDLPLPLGSPLSKAMATEACDRLLARAGEAASFTARVERMLMRMPGEFCDMDTTAARLNITARTLRRKLEAEGSSFSELLARVRRDLAIDYLRNTRMSTDNIAAALGFSDGANFRHAFRRWTGRTPGEYRR</sequence>
<dbReference type="SMART" id="SM00342">
    <property type="entry name" value="HTH_ARAC"/>
    <property type="match status" value="1"/>
</dbReference>